<evidence type="ECO:0008006" key="5">
    <source>
        <dbReference type="Google" id="ProtNLM"/>
    </source>
</evidence>
<dbReference type="RefSeq" id="WP_114915623.1">
    <property type="nucleotide sequence ID" value="NZ_CP024848.1"/>
</dbReference>
<feature type="region of interest" description="Disordered" evidence="1">
    <location>
        <begin position="40"/>
        <end position="59"/>
    </location>
</feature>
<dbReference type="EMBL" id="CP024848">
    <property type="protein sequence ID" value="AXI08329.1"/>
    <property type="molecule type" value="Genomic_DNA"/>
</dbReference>
<gene>
    <name evidence="3" type="ORF">CUC15_05005</name>
</gene>
<dbReference type="PROSITE" id="PS51257">
    <property type="entry name" value="PROKAR_LIPOPROTEIN"/>
    <property type="match status" value="1"/>
</dbReference>
<protein>
    <recommendedName>
        <fullName evidence="5">Lipoprotein</fullName>
    </recommendedName>
</protein>
<keyword evidence="2" id="KW-0732">Signal</keyword>
<feature type="signal peptide" evidence="2">
    <location>
        <begin position="1"/>
        <end position="18"/>
    </location>
</feature>
<feature type="compositionally biased region" description="Acidic residues" evidence="1">
    <location>
        <begin position="88"/>
        <end position="98"/>
    </location>
</feature>
<feature type="compositionally biased region" description="Acidic residues" evidence="1">
    <location>
        <begin position="42"/>
        <end position="59"/>
    </location>
</feature>
<dbReference type="KEGG" id="ocn:CUC15_05005"/>
<organism evidence="3 4">
    <name type="scientific">Oceanobacillus zhaokaii</name>
    <dbReference type="NCBI Taxonomy" id="2052660"/>
    <lineage>
        <taxon>Bacteria</taxon>
        <taxon>Bacillati</taxon>
        <taxon>Bacillota</taxon>
        <taxon>Bacilli</taxon>
        <taxon>Bacillales</taxon>
        <taxon>Bacillaceae</taxon>
        <taxon>Oceanobacillus</taxon>
    </lineage>
</organism>
<dbReference type="OrthoDB" id="2136654at2"/>
<evidence type="ECO:0000313" key="4">
    <source>
        <dbReference type="Proteomes" id="UP000253908"/>
    </source>
</evidence>
<sequence>MKGLTKTFYFIIVLFMLAGCGGNTNEESATDSLEKNAAVETAEGDAIETEESTLTSELEESDIDDANHITSEESVSIESDSIMQENSETNEVDKEDDETLSQYSSEQIEFARVWRQLGPNQEIDVLDVQHIPAGTLLNPDDGTDVGYPEDVIQLRGSRLVDGIVTYSGNGDGTINVYNVPSRWYGGFPPPDDIDKEKVREDMEDIINNTKLVYVDPGDDKEIIELIELLNVHY</sequence>
<feature type="chain" id="PRO_5038729344" description="Lipoprotein" evidence="2">
    <location>
        <begin position="19"/>
        <end position="233"/>
    </location>
</feature>
<dbReference type="Proteomes" id="UP000253908">
    <property type="component" value="Chromosome"/>
</dbReference>
<evidence type="ECO:0000256" key="1">
    <source>
        <dbReference type="SAM" id="MobiDB-lite"/>
    </source>
</evidence>
<feature type="compositionally biased region" description="Low complexity" evidence="1">
    <location>
        <begin position="72"/>
        <end position="82"/>
    </location>
</feature>
<proteinExistence type="predicted"/>
<evidence type="ECO:0000313" key="3">
    <source>
        <dbReference type="EMBL" id="AXI08329.1"/>
    </source>
</evidence>
<accession>A0A345PE99</accession>
<dbReference type="AlphaFoldDB" id="A0A345PE99"/>
<name>A0A345PE99_9BACI</name>
<feature type="region of interest" description="Disordered" evidence="1">
    <location>
        <begin position="72"/>
        <end position="98"/>
    </location>
</feature>
<evidence type="ECO:0000256" key="2">
    <source>
        <dbReference type="SAM" id="SignalP"/>
    </source>
</evidence>
<reference evidence="4" key="1">
    <citation type="submission" date="2017-11" db="EMBL/GenBank/DDBJ databases">
        <authorList>
            <person name="Zhu W."/>
        </authorList>
    </citation>
    <scope>NUCLEOTIDE SEQUENCE [LARGE SCALE GENOMIC DNA]</scope>
    <source>
        <strain evidence="4">160</strain>
    </source>
</reference>
<keyword evidence="4" id="KW-1185">Reference proteome</keyword>